<organism evidence="1">
    <name type="scientific">freshwater metagenome</name>
    <dbReference type="NCBI Taxonomy" id="449393"/>
    <lineage>
        <taxon>unclassified sequences</taxon>
        <taxon>metagenomes</taxon>
        <taxon>ecological metagenomes</taxon>
    </lineage>
</organism>
<name>A0A6J6H3C2_9ZZZZ</name>
<gene>
    <name evidence="1" type="ORF">UFOPK1874_00251</name>
</gene>
<evidence type="ECO:0000313" key="1">
    <source>
        <dbReference type="EMBL" id="CAB4608197.1"/>
    </source>
</evidence>
<protein>
    <submittedName>
        <fullName evidence="1">Unannotated protein</fullName>
    </submittedName>
</protein>
<accession>A0A6J6H3C2</accession>
<dbReference type="EMBL" id="CAEZUX010000013">
    <property type="protein sequence ID" value="CAB4608197.1"/>
    <property type="molecule type" value="Genomic_DNA"/>
</dbReference>
<dbReference type="AlphaFoldDB" id="A0A6J6H3C2"/>
<reference evidence="1" key="1">
    <citation type="submission" date="2020-05" db="EMBL/GenBank/DDBJ databases">
        <authorList>
            <person name="Chiriac C."/>
            <person name="Salcher M."/>
            <person name="Ghai R."/>
            <person name="Kavagutti S V."/>
        </authorList>
    </citation>
    <scope>NUCLEOTIDE SEQUENCE</scope>
</reference>
<proteinExistence type="predicted"/>
<sequence>MALDRDLLVSDNAEQDAEHDAIDEVHGLTSEVLADGATPCASATDQGTVIGRPWKLWKADCLEAVAEICTKLCGDETNDGEAAYWMLFYPFVPALSCAGCKCVCHCVFPQEVKCGLFARLADKLPIGGHQRVDFVCPAAQNRGLHYETLMGLGFGLFALFGGLVVDVAVDVHIDVDSHRMGLLFHDVAEQSGTAGQEGDTAHHTKGKAEVCQHRTTNTGAV</sequence>